<dbReference type="PANTHER" id="PTHR10218">
    <property type="entry name" value="GTP-BINDING PROTEIN ALPHA SUBUNIT"/>
    <property type="match status" value="1"/>
</dbReference>
<protein>
    <recommendedName>
        <fullName evidence="10">G-alpha-domain-containing protein</fullName>
    </recommendedName>
</protein>
<proteinExistence type="predicted"/>
<dbReference type="SMART" id="SM00275">
    <property type="entry name" value="G_alpha"/>
    <property type="match status" value="1"/>
</dbReference>
<dbReference type="InterPro" id="IPR011025">
    <property type="entry name" value="GproteinA_insert"/>
</dbReference>
<dbReference type="GO" id="GO:0031683">
    <property type="term" value="F:G-protein beta/gamma-subunit complex binding"/>
    <property type="evidence" value="ECO:0007669"/>
    <property type="project" value="InterPro"/>
</dbReference>
<keyword evidence="2 5" id="KW-0547">Nucleotide-binding</keyword>
<keyword evidence="6" id="KW-0460">Magnesium</keyword>
<dbReference type="EMBL" id="KN831961">
    <property type="protein sequence ID" value="KIO06988.1"/>
    <property type="molecule type" value="Genomic_DNA"/>
</dbReference>
<dbReference type="Pfam" id="PF00503">
    <property type="entry name" value="G-alpha"/>
    <property type="match status" value="1"/>
</dbReference>
<evidence type="ECO:0000313" key="8">
    <source>
        <dbReference type="EMBL" id="KIO06988.1"/>
    </source>
</evidence>
<feature type="compositionally biased region" description="Low complexity" evidence="7">
    <location>
        <begin position="223"/>
        <end position="250"/>
    </location>
</feature>
<feature type="binding site" evidence="5">
    <location>
        <begin position="451"/>
        <end position="454"/>
    </location>
    <ligand>
        <name>GTP</name>
        <dbReference type="ChEBI" id="CHEBI:37565"/>
    </ligand>
</feature>
<dbReference type="STRING" id="870435.A0A0C3JD44"/>
<dbReference type="HOGENOM" id="CLU_014184_1_1_1"/>
<evidence type="ECO:0000256" key="6">
    <source>
        <dbReference type="PIRSR" id="PIRSR601019-2"/>
    </source>
</evidence>
<evidence type="ECO:0000256" key="2">
    <source>
        <dbReference type="ARBA" id="ARBA00022741"/>
    </source>
</evidence>
<dbReference type="GO" id="GO:0005737">
    <property type="term" value="C:cytoplasm"/>
    <property type="evidence" value="ECO:0007669"/>
    <property type="project" value="TreeGrafter"/>
</dbReference>
<evidence type="ECO:0000256" key="1">
    <source>
        <dbReference type="ARBA" id="ARBA00022723"/>
    </source>
</evidence>
<sequence length="541" mass="61474">MTVMMPLEPNRRRSLSDPLAAAIQPPEDESPADRHRRLQAEHEAKLVSDRIDEMLREEKKEKRMKPEVKILLLGQSESGKSTTLKQFQLMHAPAAFRADRLAWRAVVYLNLVRSILRILDAVSPDADPDGDGVDLWPVASNRKFGTRVAKYEQYRRALEPLRELEEHLIRMLSAPDEVEPVRITPSKPDWNLHNITSVSLPPSTSNSRRPSPVITIPHRRKVSSPFTPTSPSTAQSLPSPGGSSSSSSKSKPTEVSVHTTSNWKKAFSLTNKIKSTKSAHTNEIEGWWDDPSDPVHVINACGPAMLGLWKDPNVKQRLRELRLRVEESSGFFLDEISRITALRYFPTDQDVLKARLKTLGVVEHSFSIPDSNRRTIEWKIYDVGGARNQRSAWAPYFDDVNAIIFLAPISAFDQVLAEDARVNRLEDSFQLWKSLVSNKLLTNVSIILFLNKIDLLQAKLRSGVRLRDHMPHYGDRPNDYDSVSKYFYNKFGAVHQEFSAHKARELKIHFTSVTDTRRTATIMKNVRDIIIATNLKSLQLM</sequence>
<evidence type="ECO:0000256" key="3">
    <source>
        <dbReference type="ARBA" id="ARBA00023134"/>
    </source>
</evidence>
<reference evidence="9" key="2">
    <citation type="submission" date="2015-01" db="EMBL/GenBank/DDBJ databases">
        <title>Evolutionary Origins and Diversification of the Mycorrhizal Mutualists.</title>
        <authorList>
            <consortium name="DOE Joint Genome Institute"/>
            <consortium name="Mycorrhizal Genomics Consortium"/>
            <person name="Kohler A."/>
            <person name="Kuo A."/>
            <person name="Nagy L.G."/>
            <person name="Floudas D."/>
            <person name="Copeland A."/>
            <person name="Barry K.W."/>
            <person name="Cichocki N."/>
            <person name="Veneault-Fourrey C."/>
            <person name="LaButti K."/>
            <person name="Lindquist E.A."/>
            <person name="Lipzen A."/>
            <person name="Lundell T."/>
            <person name="Morin E."/>
            <person name="Murat C."/>
            <person name="Riley R."/>
            <person name="Ohm R."/>
            <person name="Sun H."/>
            <person name="Tunlid A."/>
            <person name="Henrissat B."/>
            <person name="Grigoriev I.V."/>
            <person name="Hibbett D.S."/>
            <person name="Martin F."/>
        </authorList>
    </citation>
    <scope>NUCLEOTIDE SEQUENCE [LARGE SCALE GENOMIC DNA]</scope>
    <source>
        <strain evidence="9">Marx 270</strain>
    </source>
</reference>
<organism evidence="8 9">
    <name type="scientific">Pisolithus tinctorius Marx 270</name>
    <dbReference type="NCBI Taxonomy" id="870435"/>
    <lineage>
        <taxon>Eukaryota</taxon>
        <taxon>Fungi</taxon>
        <taxon>Dikarya</taxon>
        <taxon>Basidiomycota</taxon>
        <taxon>Agaricomycotina</taxon>
        <taxon>Agaricomycetes</taxon>
        <taxon>Agaricomycetidae</taxon>
        <taxon>Boletales</taxon>
        <taxon>Sclerodermatineae</taxon>
        <taxon>Pisolithaceae</taxon>
        <taxon>Pisolithus</taxon>
    </lineage>
</organism>
<dbReference type="PANTHER" id="PTHR10218:SF360">
    <property type="entry name" value="GUANINE NUCLEOTIDE-BINDING PROTEIN SUBUNIT ALPHA HOMOLOG"/>
    <property type="match status" value="1"/>
</dbReference>
<evidence type="ECO:0000313" key="9">
    <source>
        <dbReference type="Proteomes" id="UP000054217"/>
    </source>
</evidence>
<evidence type="ECO:0008006" key="10">
    <source>
        <dbReference type="Google" id="ProtNLM"/>
    </source>
</evidence>
<dbReference type="PRINTS" id="PR00318">
    <property type="entry name" value="GPROTEINA"/>
</dbReference>
<feature type="compositionally biased region" description="Low complexity" evidence="7">
    <location>
        <begin position="199"/>
        <end position="212"/>
    </location>
</feature>
<evidence type="ECO:0000256" key="5">
    <source>
        <dbReference type="PIRSR" id="PIRSR601019-1"/>
    </source>
</evidence>
<keyword evidence="1 6" id="KW-0479">Metal-binding</keyword>
<dbReference type="FunFam" id="3.40.50.300:FF:000692">
    <property type="entry name" value="Guanine nucleotide-binding protein subunit alpha"/>
    <property type="match status" value="1"/>
</dbReference>
<dbReference type="CDD" id="cd00066">
    <property type="entry name" value="G-alpha"/>
    <property type="match status" value="1"/>
</dbReference>
<dbReference type="SUPFAM" id="SSF47895">
    <property type="entry name" value="Transducin (alpha subunit), insertion domain"/>
    <property type="match status" value="1"/>
</dbReference>
<gene>
    <name evidence="8" type="ORF">M404DRAFT_998427</name>
</gene>
<evidence type="ECO:0000256" key="7">
    <source>
        <dbReference type="SAM" id="MobiDB-lite"/>
    </source>
</evidence>
<reference evidence="8 9" key="1">
    <citation type="submission" date="2014-04" db="EMBL/GenBank/DDBJ databases">
        <authorList>
            <consortium name="DOE Joint Genome Institute"/>
            <person name="Kuo A."/>
            <person name="Kohler A."/>
            <person name="Costa M.D."/>
            <person name="Nagy L.G."/>
            <person name="Floudas D."/>
            <person name="Copeland A."/>
            <person name="Barry K.W."/>
            <person name="Cichocki N."/>
            <person name="Veneault-Fourrey C."/>
            <person name="LaButti K."/>
            <person name="Lindquist E.A."/>
            <person name="Lipzen A."/>
            <person name="Lundell T."/>
            <person name="Morin E."/>
            <person name="Murat C."/>
            <person name="Sun H."/>
            <person name="Tunlid A."/>
            <person name="Henrissat B."/>
            <person name="Grigoriev I.V."/>
            <person name="Hibbett D.S."/>
            <person name="Martin F."/>
            <person name="Nordberg H.P."/>
            <person name="Cantor M.N."/>
            <person name="Hua S.X."/>
        </authorList>
    </citation>
    <scope>NUCLEOTIDE SEQUENCE [LARGE SCALE GENOMIC DNA]</scope>
    <source>
        <strain evidence="8 9">Marx 270</strain>
    </source>
</reference>
<name>A0A0C3JD44_PISTI</name>
<dbReference type="PROSITE" id="PS51882">
    <property type="entry name" value="G_ALPHA"/>
    <property type="match status" value="1"/>
</dbReference>
<keyword evidence="3 5" id="KW-0342">GTP-binding</keyword>
<feature type="binding site" evidence="6">
    <location>
        <position position="358"/>
    </location>
    <ligand>
        <name>Mg(2+)</name>
        <dbReference type="ChEBI" id="CHEBI:18420"/>
    </ligand>
</feature>
<dbReference type="InterPro" id="IPR027417">
    <property type="entry name" value="P-loop_NTPase"/>
</dbReference>
<dbReference type="InParanoid" id="A0A0C3JD44"/>
<keyword evidence="9" id="KW-1185">Reference proteome</keyword>
<accession>A0A0C3JD44</accession>
<feature type="region of interest" description="Disordered" evidence="7">
    <location>
        <begin position="192"/>
        <end position="257"/>
    </location>
</feature>
<dbReference type="OrthoDB" id="5817230at2759"/>
<dbReference type="GO" id="GO:0005834">
    <property type="term" value="C:heterotrimeric G-protein complex"/>
    <property type="evidence" value="ECO:0007669"/>
    <property type="project" value="TreeGrafter"/>
</dbReference>
<dbReference type="Gene3D" id="3.40.50.300">
    <property type="entry name" value="P-loop containing nucleotide triphosphate hydrolases"/>
    <property type="match status" value="2"/>
</dbReference>
<feature type="binding site" evidence="5">
    <location>
        <begin position="352"/>
        <end position="358"/>
    </location>
    <ligand>
        <name>GTP</name>
        <dbReference type="ChEBI" id="CHEBI:37565"/>
    </ligand>
</feature>
<evidence type="ECO:0000256" key="4">
    <source>
        <dbReference type="ARBA" id="ARBA00023224"/>
    </source>
</evidence>
<dbReference type="SUPFAM" id="SSF52540">
    <property type="entry name" value="P-loop containing nucleoside triphosphate hydrolases"/>
    <property type="match status" value="1"/>
</dbReference>
<dbReference type="GO" id="GO:0003924">
    <property type="term" value="F:GTPase activity"/>
    <property type="evidence" value="ECO:0007669"/>
    <property type="project" value="InterPro"/>
</dbReference>
<dbReference type="InterPro" id="IPR001019">
    <property type="entry name" value="Gprotein_alpha_su"/>
</dbReference>
<dbReference type="GO" id="GO:0005525">
    <property type="term" value="F:GTP binding"/>
    <property type="evidence" value="ECO:0007669"/>
    <property type="project" value="UniProtKB-KW"/>
</dbReference>
<dbReference type="GO" id="GO:0001664">
    <property type="term" value="F:G protein-coupled receptor binding"/>
    <property type="evidence" value="ECO:0007669"/>
    <property type="project" value="TreeGrafter"/>
</dbReference>
<dbReference type="GO" id="GO:0007188">
    <property type="term" value="P:adenylate cyclase-modulating G protein-coupled receptor signaling pathway"/>
    <property type="evidence" value="ECO:0007669"/>
    <property type="project" value="TreeGrafter"/>
</dbReference>
<feature type="region of interest" description="Disordered" evidence="7">
    <location>
        <begin position="1"/>
        <end position="43"/>
    </location>
</feature>
<keyword evidence="4" id="KW-0807">Transducer</keyword>
<dbReference type="GO" id="GO:0046872">
    <property type="term" value="F:metal ion binding"/>
    <property type="evidence" value="ECO:0007669"/>
    <property type="project" value="UniProtKB-KW"/>
</dbReference>
<dbReference type="Proteomes" id="UP000054217">
    <property type="component" value="Unassembled WGS sequence"/>
</dbReference>
<dbReference type="AlphaFoldDB" id="A0A0C3JD44"/>